<name>A0ABP3D791_9ACTN</name>
<dbReference type="PANTHER" id="PTHR44196">
    <property type="entry name" value="DEHYDROGENASE/REDUCTASE SDR FAMILY MEMBER 7B"/>
    <property type="match status" value="1"/>
</dbReference>
<dbReference type="PIRSF" id="PIRSF000126">
    <property type="entry name" value="11-beta-HSD1"/>
    <property type="match status" value="1"/>
</dbReference>
<evidence type="ECO:0000256" key="2">
    <source>
        <dbReference type="ARBA" id="ARBA00023002"/>
    </source>
</evidence>
<dbReference type="InterPro" id="IPR002347">
    <property type="entry name" value="SDR_fam"/>
</dbReference>
<dbReference type="Pfam" id="PF00106">
    <property type="entry name" value="adh_short"/>
    <property type="match status" value="1"/>
</dbReference>
<dbReference type="RefSeq" id="WP_344647353.1">
    <property type="nucleotide sequence ID" value="NZ_BAAAGX010000004.1"/>
</dbReference>
<dbReference type="EMBL" id="BAAAGX010000004">
    <property type="protein sequence ID" value="GAA0225205.1"/>
    <property type="molecule type" value="Genomic_DNA"/>
</dbReference>
<evidence type="ECO:0000256" key="1">
    <source>
        <dbReference type="ARBA" id="ARBA00006484"/>
    </source>
</evidence>
<evidence type="ECO:0000313" key="5">
    <source>
        <dbReference type="Proteomes" id="UP001500967"/>
    </source>
</evidence>
<accession>A0ABP3D791</accession>
<evidence type="ECO:0000256" key="3">
    <source>
        <dbReference type="RuleBase" id="RU000363"/>
    </source>
</evidence>
<sequence>MDFRNQTALITGASAGIGAEFARRLASRGANLVLVARRRDRLDELAAELRSAHGVAVEVVPFDLARPDAGRALRRIVTQPVHVVVNNAGFGNYGPFVAEDPDRLAAMIQVNIAALTDVSHAFLPAMIEAGEGTLLNIASVAAYAPTPSMPVYGATKAYVLNFTEALAYQLRTTKIRVLVYSPGATESEFFDVVGTRDAGGGRWQTPAQVVTGALRALDGRSPSAVASFPNRAMVSIARLLPRRWSLNLGGRLTYRDAA</sequence>
<proteinExistence type="inferred from homology"/>
<dbReference type="PROSITE" id="PS00061">
    <property type="entry name" value="ADH_SHORT"/>
    <property type="match status" value="1"/>
</dbReference>
<dbReference type="PRINTS" id="PR00080">
    <property type="entry name" value="SDRFAMILY"/>
</dbReference>
<dbReference type="PRINTS" id="PR00081">
    <property type="entry name" value="GDHRDH"/>
</dbReference>
<comment type="caution">
    <text evidence="4">The sequence shown here is derived from an EMBL/GenBank/DDBJ whole genome shotgun (WGS) entry which is preliminary data.</text>
</comment>
<gene>
    <name evidence="4" type="ORF">GCM10009539_08030</name>
</gene>
<reference evidence="5" key="1">
    <citation type="journal article" date="2019" name="Int. J. Syst. Evol. Microbiol.">
        <title>The Global Catalogue of Microorganisms (GCM) 10K type strain sequencing project: providing services to taxonomists for standard genome sequencing and annotation.</title>
        <authorList>
            <consortium name="The Broad Institute Genomics Platform"/>
            <consortium name="The Broad Institute Genome Sequencing Center for Infectious Disease"/>
            <person name="Wu L."/>
            <person name="Ma J."/>
        </authorList>
    </citation>
    <scope>NUCLEOTIDE SEQUENCE [LARGE SCALE GENOMIC DNA]</scope>
    <source>
        <strain evidence="5">JCM 10425</strain>
    </source>
</reference>
<keyword evidence="2" id="KW-0560">Oxidoreductase</keyword>
<dbReference type="SUPFAM" id="SSF51735">
    <property type="entry name" value="NAD(P)-binding Rossmann-fold domains"/>
    <property type="match status" value="1"/>
</dbReference>
<dbReference type="InterPro" id="IPR020904">
    <property type="entry name" value="Sc_DH/Rdtase_CS"/>
</dbReference>
<dbReference type="Proteomes" id="UP001500967">
    <property type="component" value="Unassembled WGS sequence"/>
</dbReference>
<dbReference type="Gene3D" id="3.40.50.720">
    <property type="entry name" value="NAD(P)-binding Rossmann-like Domain"/>
    <property type="match status" value="1"/>
</dbReference>
<evidence type="ECO:0000313" key="4">
    <source>
        <dbReference type="EMBL" id="GAA0225205.1"/>
    </source>
</evidence>
<organism evidence="4 5">
    <name type="scientific">Cryptosporangium japonicum</name>
    <dbReference type="NCBI Taxonomy" id="80872"/>
    <lineage>
        <taxon>Bacteria</taxon>
        <taxon>Bacillati</taxon>
        <taxon>Actinomycetota</taxon>
        <taxon>Actinomycetes</taxon>
        <taxon>Cryptosporangiales</taxon>
        <taxon>Cryptosporangiaceae</taxon>
        <taxon>Cryptosporangium</taxon>
    </lineage>
</organism>
<dbReference type="InterPro" id="IPR036291">
    <property type="entry name" value="NAD(P)-bd_dom_sf"/>
</dbReference>
<protein>
    <submittedName>
        <fullName evidence="4">SDR family oxidoreductase</fullName>
    </submittedName>
</protein>
<keyword evidence="5" id="KW-1185">Reference proteome</keyword>
<comment type="similarity">
    <text evidence="1 3">Belongs to the short-chain dehydrogenases/reductases (SDR) family.</text>
</comment>
<dbReference type="PANTHER" id="PTHR44196:SF2">
    <property type="entry name" value="SHORT-CHAIN DEHYDROGENASE-RELATED"/>
    <property type="match status" value="1"/>
</dbReference>